<gene>
    <name evidence="1" type="ORF">MNBD_ALPHA11-452</name>
</gene>
<organism evidence="1">
    <name type="scientific">hydrothermal vent metagenome</name>
    <dbReference type="NCBI Taxonomy" id="652676"/>
    <lineage>
        <taxon>unclassified sequences</taxon>
        <taxon>metagenomes</taxon>
        <taxon>ecological metagenomes</taxon>
    </lineage>
</organism>
<reference evidence="1" key="1">
    <citation type="submission" date="2018-06" db="EMBL/GenBank/DDBJ databases">
        <authorList>
            <person name="Zhirakovskaya E."/>
        </authorList>
    </citation>
    <scope>NUCLEOTIDE SEQUENCE</scope>
</reference>
<proteinExistence type="predicted"/>
<accession>A0A3B0UH90</accession>
<dbReference type="AlphaFoldDB" id="A0A3B0UH90"/>
<sequence length="40" mass="4597">MGLSSGEFWQNLGQGKNMSQKNPLALKIYFYRKGKSVQMM</sequence>
<evidence type="ECO:0000313" key="1">
    <source>
        <dbReference type="EMBL" id="VAW24667.1"/>
    </source>
</evidence>
<name>A0A3B0UH90_9ZZZZ</name>
<dbReference type="EMBL" id="UOEQ01000546">
    <property type="protein sequence ID" value="VAW24667.1"/>
    <property type="molecule type" value="Genomic_DNA"/>
</dbReference>
<protein>
    <submittedName>
        <fullName evidence="1">Uncharacterized protein</fullName>
    </submittedName>
</protein>